<evidence type="ECO:0000259" key="8">
    <source>
        <dbReference type="Pfam" id="PF04613"/>
    </source>
</evidence>
<evidence type="ECO:0000256" key="4">
    <source>
        <dbReference type="ARBA" id="ARBA00022737"/>
    </source>
</evidence>
<evidence type="ECO:0000256" key="5">
    <source>
        <dbReference type="ARBA" id="ARBA00023098"/>
    </source>
</evidence>
<dbReference type="NCBIfam" id="TIGR01853">
    <property type="entry name" value="lipid_A_lpxD"/>
    <property type="match status" value="1"/>
</dbReference>
<evidence type="ECO:0000256" key="3">
    <source>
        <dbReference type="ARBA" id="ARBA00022679"/>
    </source>
</evidence>
<dbReference type="Gene3D" id="2.160.10.10">
    <property type="entry name" value="Hexapeptide repeat proteins"/>
    <property type="match status" value="1"/>
</dbReference>
<accession>A0AAW9RWH6</accession>
<dbReference type="CDD" id="cd03352">
    <property type="entry name" value="LbH_LpxD"/>
    <property type="match status" value="1"/>
</dbReference>
<keyword evidence="3 7" id="KW-0808">Transferase</keyword>
<evidence type="ECO:0000313" key="9">
    <source>
        <dbReference type="EMBL" id="MEJ8574628.1"/>
    </source>
</evidence>
<comment type="pathway">
    <text evidence="7">Bacterial outer membrane biogenesis; LPS lipid A biosynthesis.</text>
</comment>
<keyword evidence="2 7" id="KW-0441">Lipid A biosynthesis</keyword>
<reference evidence="9 10" key="1">
    <citation type="submission" date="2024-02" db="EMBL/GenBank/DDBJ databases">
        <title>Genome analysis and characterization of Microbaculum marinisediminis sp. nov., isolated from marine sediment.</title>
        <authorList>
            <person name="Du Z.-J."/>
            <person name="Ye Y.-Q."/>
            <person name="Zhang Z.-R."/>
            <person name="Yuan S.-M."/>
            <person name="Zhang X.-Y."/>
        </authorList>
    </citation>
    <scope>NUCLEOTIDE SEQUENCE [LARGE SCALE GENOMIC DNA]</scope>
    <source>
        <strain evidence="9 10">SDUM1044001</strain>
    </source>
</reference>
<evidence type="ECO:0000256" key="7">
    <source>
        <dbReference type="HAMAP-Rule" id="MF_00523"/>
    </source>
</evidence>
<comment type="function">
    <text evidence="7">Catalyzes the N-acylation of UDP-3-O-acylglucosamine using 3-hydroxyacyl-ACP as the acyl donor. Is involved in the biosynthesis of lipid A, a phosphorylated glycolipid that anchors the lipopolysaccharide to the outer membrane of the cell.</text>
</comment>
<keyword evidence="4 7" id="KW-0677">Repeat</keyword>
<gene>
    <name evidence="7 9" type="primary">lpxD</name>
    <name evidence="9" type="ORF">V3328_24325</name>
</gene>
<feature type="domain" description="UDP-3-O-[3-hydroxymyristoyl] glucosamine N-acyltransferase non-repeat region" evidence="8">
    <location>
        <begin position="35"/>
        <end position="100"/>
    </location>
</feature>
<keyword evidence="1 7" id="KW-0444">Lipid biosynthesis</keyword>
<dbReference type="InterPro" id="IPR020573">
    <property type="entry name" value="UDP_GlcNAc_AcTrfase_non-rep"/>
</dbReference>
<dbReference type="Proteomes" id="UP001378188">
    <property type="component" value="Unassembled WGS sequence"/>
</dbReference>
<dbReference type="EC" id="2.3.1.191" evidence="7"/>
<keyword evidence="6 7" id="KW-0012">Acyltransferase</keyword>
<dbReference type="EMBL" id="JAZHOF010000013">
    <property type="protein sequence ID" value="MEJ8574628.1"/>
    <property type="molecule type" value="Genomic_DNA"/>
</dbReference>
<dbReference type="InterPro" id="IPR007691">
    <property type="entry name" value="LpxD"/>
</dbReference>
<dbReference type="AlphaFoldDB" id="A0AAW9RWH6"/>
<comment type="caution">
    <text evidence="9">The sequence shown here is derived from an EMBL/GenBank/DDBJ whole genome shotgun (WGS) entry which is preliminary data.</text>
</comment>
<evidence type="ECO:0000256" key="6">
    <source>
        <dbReference type="ARBA" id="ARBA00023315"/>
    </source>
</evidence>
<dbReference type="Gene3D" id="3.40.1390.10">
    <property type="entry name" value="MurE/MurF, N-terminal domain"/>
    <property type="match status" value="1"/>
</dbReference>
<dbReference type="SUPFAM" id="SSF51161">
    <property type="entry name" value="Trimeric LpxA-like enzymes"/>
    <property type="match status" value="1"/>
</dbReference>
<evidence type="ECO:0000256" key="1">
    <source>
        <dbReference type="ARBA" id="ARBA00022516"/>
    </source>
</evidence>
<proteinExistence type="inferred from homology"/>
<comment type="catalytic activity">
    <reaction evidence="7">
        <text>a UDP-3-O-[(3R)-3-hydroxyacyl]-alpha-D-glucosamine + a (3R)-hydroxyacyl-[ACP] = a UDP-2-N,3-O-bis[(3R)-3-hydroxyacyl]-alpha-D-glucosamine + holo-[ACP] + H(+)</text>
        <dbReference type="Rhea" id="RHEA:53836"/>
        <dbReference type="Rhea" id="RHEA-COMP:9685"/>
        <dbReference type="Rhea" id="RHEA-COMP:9945"/>
        <dbReference type="ChEBI" id="CHEBI:15378"/>
        <dbReference type="ChEBI" id="CHEBI:64479"/>
        <dbReference type="ChEBI" id="CHEBI:78827"/>
        <dbReference type="ChEBI" id="CHEBI:137740"/>
        <dbReference type="ChEBI" id="CHEBI:137748"/>
        <dbReference type="EC" id="2.3.1.191"/>
    </reaction>
</comment>
<dbReference type="Pfam" id="PF00132">
    <property type="entry name" value="Hexapep"/>
    <property type="match status" value="2"/>
</dbReference>
<evidence type="ECO:0000313" key="10">
    <source>
        <dbReference type="Proteomes" id="UP001378188"/>
    </source>
</evidence>
<evidence type="ECO:0000256" key="2">
    <source>
        <dbReference type="ARBA" id="ARBA00022556"/>
    </source>
</evidence>
<dbReference type="InterPro" id="IPR018357">
    <property type="entry name" value="Hexapep_transf_CS"/>
</dbReference>
<dbReference type="RefSeq" id="WP_340332330.1">
    <property type="nucleotide sequence ID" value="NZ_JAZHOF010000013.1"/>
</dbReference>
<keyword evidence="10" id="KW-1185">Reference proteome</keyword>
<dbReference type="HAMAP" id="MF_00523">
    <property type="entry name" value="LpxD"/>
    <property type="match status" value="1"/>
</dbReference>
<dbReference type="Pfam" id="PF04613">
    <property type="entry name" value="LpxD"/>
    <property type="match status" value="1"/>
</dbReference>
<dbReference type="GO" id="GO:0103118">
    <property type="term" value="F:UDP-3-O-[(3R)-3-hydroxyacyl]-glucosamine N-acyltransferase activity"/>
    <property type="evidence" value="ECO:0007669"/>
    <property type="project" value="UniProtKB-EC"/>
</dbReference>
<keyword evidence="5 7" id="KW-0443">Lipid metabolism</keyword>
<dbReference type="PANTHER" id="PTHR43378">
    <property type="entry name" value="UDP-3-O-ACYLGLUCOSAMINE N-ACYLTRANSFERASE"/>
    <property type="match status" value="1"/>
</dbReference>
<dbReference type="NCBIfam" id="NF002060">
    <property type="entry name" value="PRK00892.1"/>
    <property type="match status" value="1"/>
</dbReference>
<dbReference type="InterPro" id="IPR001451">
    <property type="entry name" value="Hexapep"/>
</dbReference>
<dbReference type="InterPro" id="IPR011004">
    <property type="entry name" value="Trimer_LpxA-like_sf"/>
</dbReference>
<dbReference type="GO" id="GO:0016410">
    <property type="term" value="F:N-acyltransferase activity"/>
    <property type="evidence" value="ECO:0007669"/>
    <property type="project" value="InterPro"/>
</dbReference>
<dbReference type="GO" id="GO:0016020">
    <property type="term" value="C:membrane"/>
    <property type="evidence" value="ECO:0007669"/>
    <property type="project" value="GOC"/>
</dbReference>
<comment type="similarity">
    <text evidence="7">Belongs to the transferase hexapeptide repeat family. LpxD subfamily.</text>
</comment>
<name>A0AAW9RWH6_9HYPH</name>
<dbReference type="PROSITE" id="PS00101">
    <property type="entry name" value="HEXAPEP_TRANSFERASES"/>
    <property type="match status" value="1"/>
</dbReference>
<dbReference type="GO" id="GO:0009245">
    <property type="term" value="P:lipid A biosynthetic process"/>
    <property type="evidence" value="ECO:0007669"/>
    <property type="project" value="UniProtKB-UniRule"/>
</dbReference>
<sequence length="362" mass="38254">MDDVRFFDRAGPFALEEIAGWIGATATAGTDRQQPIEDVAPLTLAGPSQISFFDNPKYQRDLAATGAGACLVAKRNLDRVPAGTAALVVSEPARAFNEVVRRFYPDATRPGAIWDEAPAGSGVHPSAHLEDGVFVEPGAIVGMEAHIGRGTRIQAGAVVGRRVRIGRDCTIGPGVSVLHALLGDRVIVHPGVRIGQDGFGYAMGPSGHAKIPQIGRVIIQNDVEIGANTTIDRGALRDTTIGEGTKIDNMVQIGHNVVVGRHCVIVSQVAIAGSATLGDFVAIGGQAGIMNHVTIGDYAQVATLSAVREDLPPKGRYGGVPARPAREWLKETAALQKVAQEYMAARKRDKGTQEDGRERESE</sequence>
<feature type="active site" description="Proton acceptor" evidence="7">
    <location>
        <position position="255"/>
    </location>
</feature>
<organism evidence="9 10">
    <name type="scientific">Microbaculum marinum</name>
    <dbReference type="NCBI Taxonomy" id="1764581"/>
    <lineage>
        <taxon>Bacteria</taxon>
        <taxon>Pseudomonadati</taxon>
        <taxon>Pseudomonadota</taxon>
        <taxon>Alphaproteobacteria</taxon>
        <taxon>Hyphomicrobiales</taxon>
        <taxon>Tepidamorphaceae</taxon>
        <taxon>Microbaculum</taxon>
    </lineage>
</organism>
<comment type="subunit">
    <text evidence="7">Homotrimer.</text>
</comment>
<protein>
    <recommendedName>
        <fullName evidence="7">UDP-3-O-acylglucosamine N-acyltransferase</fullName>
        <ecNumber evidence="7">2.3.1.191</ecNumber>
    </recommendedName>
</protein>
<dbReference type="PANTHER" id="PTHR43378:SF2">
    <property type="entry name" value="UDP-3-O-ACYLGLUCOSAMINE N-ACYLTRANSFERASE 1, MITOCHONDRIAL-RELATED"/>
    <property type="match status" value="1"/>
</dbReference>